<keyword evidence="1" id="KW-1133">Transmembrane helix</keyword>
<organism evidence="2 3">
    <name type="scientific">Necator americanus</name>
    <name type="common">Human hookworm</name>
    <dbReference type="NCBI Taxonomy" id="51031"/>
    <lineage>
        <taxon>Eukaryota</taxon>
        <taxon>Metazoa</taxon>
        <taxon>Ecdysozoa</taxon>
        <taxon>Nematoda</taxon>
        <taxon>Chromadorea</taxon>
        <taxon>Rhabditida</taxon>
        <taxon>Rhabditina</taxon>
        <taxon>Rhabditomorpha</taxon>
        <taxon>Strongyloidea</taxon>
        <taxon>Ancylostomatidae</taxon>
        <taxon>Bunostominae</taxon>
        <taxon>Necator</taxon>
    </lineage>
</organism>
<evidence type="ECO:0000313" key="2">
    <source>
        <dbReference type="EMBL" id="KAK6729953.1"/>
    </source>
</evidence>
<comment type="caution">
    <text evidence="2">The sequence shown here is derived from an EMBL/GenBank/DDBJ whole genome shotgun (WGS) entry which is preliminary data.</text>
</comment>
<accession>A0ABR1BX26</accession>
<dbReference type="EMBL" id="JAVFWL010000001">
    <property type="protein sequence ID" value="KAK6729953.1"/>
    <property type="molecule type" value="Genomic_DNA"/>
</dbReference>
<evidence type="ECO:0000313" key="3">
    <source>
        <dbReference type="Proteomes" id="UP001303046"/>
    </source>
</evidence>
<keyword evidence="1" id="KW-0472">Membrane</keyword>
<name>A0ABR1BX26_NECAM</name>
<reference evidence="2 3" key="1">
    <citation type="submission" date="2023-08" db="EMBL/GenBank/DDBJ databases">
        <title>A Necator americanus chromosomal reference genome.</title>
        <authorList>
            <person name="Ilik V."/>
            <person name="Petrzelkova K.J."/>
            <person name="Pardy F."/>
            <person name="Fuh T."/>
            <person name="Niatou-Singa F.S."/>
            <person name="Gouil Q."/>
            <person name="Baker L."/>
            <person name="Ritchie M.E."/>
            <person name="Jex A.R."/>
            <person name="Gazzola D."/>
            <person name="Li H."/>
            <person name="Toshio Fujiwara R."/>
            <person name="Zhan B."/>
            <person name="Aroian R.V."/>
            <person name="Pafco B."/>
            <person name="Schwarz E.M."/>
        </authorList>
    </citation>
    <scope>NUCLEOTIDE SEQUENCE [LARGE SCALE GENOMIC DNA]</scope>
    <source>
        <strain evidence="2 3">Aroian</strain>
        <tissue evidence="2">Whole animal</tissue>
    </source>
</reference>
<evidence type="ECO:0000256" key="1">
    <source>
        <dbReference type="SAM" id="Phobius"/>
    </source>
</evidence>
<dbReference type="Proteomes" id="UP001303046">
    <property type="component" value="Unassembled WGS sequence"/>
</dbReference>
<keyword evidence="1" id="KW-0812">Transmembrane</keyword>
<keyword evidence="3" id="KW-1185">Reference proteome</keyword>
<proteinExistence type="predicted"/>
<feature type="transmembrane region" description="Helical" evidence="1">
    <location>
        <begin position="87"/>
        <end position="111"/>
    </location>
</feature>
<gene>
    <name evidence="2" type="primary">Necator_chrI.g2920</name>
    <name evidence="2" type="ORF">RB195_006791</name>
</gene>
<sequence>MTSCEEQLSIVPQVSCYHHLCLLVDLEFAEDVAVVVSSSAKLQHVVNLVPKLAAPHRLRLCPDKRNQRFGRLPNLDPYGRELSLVQYYFIDIFAVIIGLAAGFLVILILLIKRFCCKRERKSKSE</sequence>
<protein>
    <submittedName>
        <fullName evidence="2">Uncharacterized protein</fullName>
    </submittedName>
</protein>